<accession>A0AAD9DJI3</accession>
<dbReference type="Proteomes" id="UP001224775">
    <property type="component" value="Unassembled WGS sequence"/>
</dbReference>
<comment type="caution">
    <text evidence="4">The sequence shown here is derived from an EMBL/GenBank/DDBJ whole genome shotgun (WGS) entry which is preliminary data.</text>
</comment>
<feature type="region of interest" description="Disordered" evidence="3">
    <location>
        <begin position="1"/>
        <end position="21"/>
    </location>
</feature>
<sequence>MSLSKQVERGHREGRRATKSSYCNVSSGQLESQARFNHVQLCTAGVGEHIWRRGQDQGGMAAERAELLLHKMKSLREDSSLDIHQDTQSFNIVLDCWAKSMNPSASERALKLLREVPNPDECSYNSVLHAMTKQTTGTEMVTSAEALFEEMKGLKEKKHLSISEITFHVMMNVYGKSRNVDGATRAEALLRSMQSDGLSLNATSYNICIDAYARRGDSKKAKSLLDEMIAISEVHTECRPTIHSFAAVVNALAKSEAEDSVEQAQMIVRNVEELDYVSPNSVLYNSLIDCITKNGGLNAPSQSEDVLAKMRQMHHEGHSDVRPNPYAYSMVLTCCARSQDKGAAERADRILMNMEQMYEEGHSDVIANDRCYSAVITAWARNGSVKAVQRSLDLLDRMEHNLKEDKPHGRPNAHCYNACIHAVAKSDLSGSQKARKCQEILQRMIDQKEKGFHESAPTLVTYSTILNACAYANGDRNDKKEAFNLAKSCFQALLESKDMKPCPSCYTNFFLVISRLLKPGEVRDMLAEATYKEASADGGKIDRQVLKNFRNASPVIANKLLSDEEKLSARNTLQPMMQYTK</sequence>
<evidence type="ECO:0000256" key="1">
    <source>
        <dbReference type="ARBA" id="ARBA00022737"/>
    </source>
</evidence>
<dbReference type="PANTHER" id="PTHR47942:SF63">
    <property type="entry name" value="PENTATRICOPEPTIDE REPEAT-CONTAINING PROTEIN"/>
    <property type="match status" value="1"/>
</dbReference>
<feature type="repeat" description="PPR" evidence="2">
    <location>
        <begin position="201"/>
        <end position="231"/>
    </location>
</feature>
<keyword evidence="5" id="KW-1185">Reference proteome</keyword>
<protein>
    <submittedName>
        <fullName evidence="4">Pentatricopeptide repeat-containing protein</fullName>
    </submittedName>
</protein>
<name>A0AAD9DJI3_9STRA</name>
<gene>
    <name evidence="4" type="ORF">QTG54_000378</name>
</gene>
<dbReference type="InterPro" id="IPR011990">
    <property type="entry name" value="TPR-like_helical_dom_sf"/>
</dbReference>
<keyword evidence="1" id="KW-0677">Repeat</keyword>
<dbReference type="NCBIfam" id="TIGR00756">
    <property type="entry name" value="PPR"/>
    <property type="match status" value="1"/>
</dbReference>
<feature type="compositionally biased region" description="Basic and acidic residues" evidence="3">
    <location>
        <begin position="1"/>
        <end position="11"/>
    </location>
</feature>
<dbReference type="EMBL" id="JATAAI010000001">
    <property type="protein sequence ID" value="KAK1748439.1"/>
    <property type="molecule type" value="Genomic_DNA"/>
</dbReference>
<dbReference type="Gene3D" id="1.25.40.10">
    <property type="entry name" value="Tetratricopeptide repeat domain"/>
    <property type="match status" value="3"/>
</dbReference>
<evidence type="ECO:0000256" key="3">
    <source>
        <dbReference type="SAM" id="MobiDB-lite"/>
    </source>
</evidence>
<dbReference type="InterPro" id="IPR051222">
    <property type="entry name" value="PPR/CCM1_RNA-binding"/>
</dbReference>
<dbReference type="AlphaFoldDB" id="A0AAD9DJI3"/>
<evidence type="ECO:0000313" key="4">
    <source>
        <dbReference type="EMBL" id="KAK1748439.1"/>
    </source>
</evidence>
<reference evidence="4" key="1">
    <citation type="submission" date="2023-06" db="EMBL/GenBank/DDBJ databases">
        <title>Survivors Of The Sea: Transcriptome response of Skeletonema marinoi to long-term dormancy.</title>
        <authorList>
            <person name="Pinder M.I.M."/>
            <person name="Kourtchenko O."/>
            <person name="Robertson E.K."/>
            <person name="Larsson T."/>
            <person name="Maumus F."/>
            <person name="Osuna-Cruz C.M."/>
            <person name="Vancaester E."/>
            <person name="Stenow R."/>
            <person name="Vandepoele K."/>
            <person name="Ploug H."/>
            <person name="Bruchert V."/>
            <person name="Godhe A."/>
            <person name="Topel M."/>
        </authorList>
    </citation>
    <scope>NUCLEOTIDE SEQUENCE</scope>
    <source>
        <strain evidence="4">R05AC</strain>
    </source>
</reference>
<dbReference type="InterPro" id="IPR002885">
    <property type="entry name" value="PPR_rpt"/>
</dbReference>
<dbReference type="PANTHER" id="PTHR47942">
    <property type="entry name" value="TETRATRICOPEPTIDE REPEAT (TPR)-LIKE SUPERFAMILY PROTEIN-RELATED"/>
    <property type="match status" value="1"/>
</dbReference>
<organism evidence="4 5">
    <name type="scientific">Skeletonema marinoi</name>
    <dbReference type="NCBI Taxonomy" id="267567"/>
    <lineage>
        <taxon>Eukaryota</taxon>
        <taxon>Sar</taxon>
        <taxon>Stramenopiles</taxon>
        <taxon>Ochrophyta</taxon>
        <taxon>Bacillariophyta</taxon>
        <taxon>Coscinodiscophyceae</taxon>
        <taxon>Thalassiosirophycidae</taxon>
        <taxon>Thalassiosirales</taxon>
        <taxon>Skeletonemataceae</taxon>
        <taxon>Skeletonema</taxon>
        <taxon>Skeletonema marinoi-dohrnii complex</taxon>
    </lineage>
</organism>
<dbReference type="Pfam" id="PF01535">
    <property type="entry name" value="PPR"/>
    <property type="match status" value="1"/>
</dbReference>
<evidence type="ECO:0000313" key="5">
    <source>
        <dbReference type="Proteomes" id="UP001224775"/>
    </source>
</evidence>
<proteinExistence type="predicted"/>
<dbReference type="PROSITE" id="PS51375">
    <property type="entry name" value="PPR"/>
    <property type="match status" value="1"/>
</dbReference>
<evidence type="ECO:0000256" key="2">
    <source>
        <dbReference type="PROSITE-ProRule" id="PRU00708"/>
    </source>
</evidence>